<feature type="compositionally biased region" description="Basic and acidic residues" evidence="1">
    <location>
        <begin position="80"/>
        <end position="90"/>
    </location>
</feature>
<feature type="region of interest" description="Disordered" evidence="1">
    <location>
        <begin position="1"/>
        <end position="30"/>
    </location>
</feature>
<evidence type="ECO:0000313" key="3">
    <source>
        <dbReference type="Proteomes" id="UP001551176"/>
    </source>
</evidence>
<reference evidence="2 3" key="1">
    <citation type="submission" date="2024-06" db="EMBL/GenBank/DDBJ databases">
        <title>The Natural Products Discovery Center: Release of the First 8490 Sequenced Strains for Exploring Actinobacteria Biosynthetic Diversity.</title>
        <authorList>
            <person name="Kalkreuter E."/>
            <person name="Kautsar S.A."/>
            <person name="Yang D."/>
            <person name="Bader C.D."/>
            <person name="Teijaro C.N."/>
            <person name="Fluegel L."/>
            <person name="Davis C.M."/>
            <person name="Simpson J.R."/>
            <person name="Lauterbach L."/>
            <person name="Steele A.D."/>
            <person name="Gui C."/>
            <person name="Meng S."/>
            <person name="Li G."/>
            <person name="Viehrig K."/>
            <person name="Ye F."/>
            <person name="Su P."/>
            <person name="Kiefer A.F."/>
            <person name="Nichols A."/>
            <person name="Cepeda A.J."/>
            <person name="Yan W."/>
            <person name="Fan B."/>
            <person name="Jiang Y."/>
            <person name="Adhikari A."/>
            <person name="Zheng C.-J."/>
            <person name="Schuster L."/>
            <person name="Cowan T.M."/>
            <person name="Smanski M.J."/>
            <person name="Chevrette M.G."/>
            <person name="De Carvalho L.P.S."/>
            <person name="Shen B."/>
        </authorList>
    </citation>
    <scope>NUCLEOTIDE SEQUENCE [LARGE SCALE GENOMIC DNA]</scope>
    <source>
        <strain evidence="2 3">NPDC046838</strain>
    </source>
</reference>
<protein>
    <submittedName>
        <fullName evidence="2">Uncharacterized protein</fullName>
    </submittedName>
</protein>
<dbReference type="Proteomes" id="UP001551176">
    <property type="component" value="Unassembled WGS sequence"/>
</dbReference>
<evidence type="ECO:0000313" key="2">
    <source>
        <dbReference type="EMBL" id="MEU6826323.1"/>
    </source>
</evidence>
<organism evidence="2 3">
    <name type="scientific">Streptomyces atriruber</name>
    <dbReference type="NCBI Taxonomy" id="545121"/>
    <lineage>
        <taxon>Bacteria</taxon>
        <taxon>Bacillati</taxon>
        <taxon>Actinomycetota</taxon>
        <taxon>Actinomycetes</taxon>
        <taxon>Kitasatosporales</taxon>
        <taxon>Streptomycetaceae</taxon>
        <taxon>Streptomyces</taxon>
    </lineage>
</organism>
<gene>
    <name evidence="2" type="ORF">ABZ921_37400</name>
</gene>
<feature type="compositionally biased region" description="Basic and acidic residues" evidence="1">
    <location>
        <begin position="137"/>
        <end position="165"/>
    </location>
</feature>
<dbReference type="EMBL" id="JBEYXV010000026">
    <property type="protein sequence ID" value="MEU6826323.1"/>
    <property type="molecule type" value="Genomic_DNA"/>
</dbReference>
<proteinExistence type="predicted"/>
<evidence type="ECO:0000256" key="1">
    <source>
        <dbReference type="SAM" id="MobiDB-lite"/>
    </source>
</evidence>
<accession>A0ABV3BZ83</accession>
<comment type="caution">
    <text evidence="2">The sequence shown here is derived from an EMBL/GenBank/DDBJ whole genome shotgun (WGS) entry which is preliminary data.</text>
</comment>
<dbReference type="RefSeq" id="WP_359357429.1">
    <property type="nucleotide sequence ID" value="NZ_JBEYXV010000026.1"/>
</dbReference>
<feature type="region of interest" description="Disordered" evidence="1">
    <location>
        <begin position="80"/>
        <end position="165"/>
    </location>
</feature>
<sequence>MPTDEAEGPSGGARRRGRGRHGAESGTRASEELAHLVGGLLIELGSKIQEAGIDGVRILTEEEAQQTQLRWFREGWAEHARATEHARTSDADAEPPAGHVDVEPPSTPPPAAGSGRLLRFPSDAPRGTHPLPIVGTDEARGTRDLMAHRPRRRRDDDPKRPRPAE</sequence>
<keyword evidence="3" id="KW-1185">Reference proteome</keyword>
<name>A0ABV3BZ83_9ACTN</name>